<feature type="region of interest" description="Disordered" evidence="1">
    <location>
        <begin position="99"/>
        <end position="131"/>
    </location>
</feature>
<evidence type="ECO:0000313" key="3">
    <source>
        <dbReference type="EMBL" id="CAB5077957.1"/>
    </source>
</evidence>
<feature type="region of interest" description="Disordered" evidence="1">
    <location>
        <begin position="1"/>
        <end position="52"/>
    </location>
</feature>
<feature type="compositionally biased region" description="Polar residues" evidence="1">
    <location>
        <begin position="23"/>
        <end position="35"/>
    </location>
</feature>
<organism evidence="3">
    <name type="scientific">freshwater metagenome</name>
    <dbReference type="NCBI Taxonomy" id="449393"/>
    <lineage>
        <taxon>unclassified sequences</taxon>
        <taxon>metagenomes</taxon>
        <taxon>ecological metagenomes</taxon>
    </lineage>
</organism>
<dbReference type="EMBL" id="CAFBRD010000074">
    <property type="protein sequence ID" value="CAB5077957.1"/>
    <property type="molecule type" value="Genomic_DNA"/>
</dbReference>
<gene>
    <name evidence="2" type="ORF">UFOPK3927_01428</name>
    <name evidence="3" type="ORF">UFOPK4371_01262</name>
</gene>
<name>A0A6J7VPS6_9ZZZZ</name>
<sequence>MTSPVQHARINASASSWRRPRSLRSTPNARCSGGSTAPRPTAGRKRPPESASRVAISFARMIGFRPGRTNTEVPSFIRVVRPAAMARAIIGSGVSAPIRSDIHKESNPSDSQRSTIDAKRSGLAAPDRVPRPIPTRTLIALVMSHPRTSLSLCPLLQQRPLDRGLAAYSRRPCTPPVPPLVASFDLAHQSPCASPFCRWQVAQTQKRRQRQRRSRPRQLS</sequence>
<dbReference type="EMBL" id="CAFBOK010000186">
    <property type="protein sequence ID" value="CAB4993293.1"/>
    <property type="molecule type" value="Genomic_DNA"/>
</dbReference>
<protein>
    <submittedName>
        <fullName evidence="3">Unannotated protein</fullName>
    </submittedName>
</protein>
<proteinExistence type="predicted"/>
<evidence type="ECO:0000313" key="2">
    <source>
        <dbReference type="EMBL" id="CAB4993293.1"/>
    </source>
</evidence>
<dbReference type="AlphaFoldDB" id="A0A6J7VPS6"/>
<reference evidence="3" key="1">
    <citation type="submission" date="2020-05" db="EMBL/GenBank/DDBJ databases">
        <authorList>
            <person name="Chiriac C."/>
            <person name="Salcher M."/>
            <person name="Ghai R."/>
            <person name="Kavagutti S V."/>
        </authorList>
    </citation>
    <scope>NUCLEOTIDE SEQUENCE</scope>
</reference>
<accession>A0A6J7VPS6</accession>
<evidence type="ECO:0000256" key="1">
    <source>
        <dbReference type="SAM" id="MobiDB-lite"/>
    </source>
</evidence>